<accession>A0A0C1N7J8</accession>
<keyword evidence="1" id="KW-0812">Transmembrane</keyword>
<evidence type="ECO:0000313" key="4">
    <source>
        <dbReference type="Proteomes" id="UP000029738"/>
    </source>
</evidence>
<dbReference type="EMBL" id="JHEG04000002">
    <property type="protein sequence ID" value="KAF3883864.1"/>
    <property type="molecule type" value="Genomic_DNA"/>
</dbReference>
<evidence type="ECO:0000313" key="2">
    <source>
        <dbReference type="EMBL" id="KAF3883864.1"/>
    </source>
</evidence>
<keyword evidence="1" id="KW-0472">Membrane</keyword>
<reference evidence="2" key="2">
    <citation type="submission" date="2019-11" db="EMBL/GenBank/DDBJ databases">
        <title>Improved Assembly of Tolypothrix boutellei genome.</title>
        <authorList>
            <person name="Sarangi A.N."/>
            <person name="Mukherjee M."/>
            <person name="Ghosh S."/>
            <person name="Singh D."/>
            <person name="Das A."/>
            <person name="Kant S."/>
            <person name="Prusty A."/>
            <person name="Tripathy S."/>
        </authorList>
    </citation>
    <scope>NUCLEOTIDE SEQUENCE</scope>
    <source>
        <strain evidence="2">VB521301</strain>
    </source>
</reference>
<feature type="transmembrane region" description="Helical" evidence="1">
    <location>
        <begin position="57"/>
        <end position="77"/>
    </location>
</feature>
<comment type="caution">
    <text evidence="3">The sequence shown here is derived from an EMBL/GenBank/DDBJ whole genome shotgun (WGS) entry which is preliminary data.</text>
</comment>
<keyword evidence="4" id="KW-1185">Reference proteome</keyword>
<name>A0A0C1N7J8_9CYAN</name>
<sequence length="80" mass="9303">MYQLLRNICWAVASFWGMLALANFETPAIATTFIIWALLFLPPLYQKTQIYKLDKNILWRVVIFIFAPIVIPIVMSVNMP</sequence>
<proteinExistence type="predicted"/>
<dbReference type="EMBL" id="JHEG02000058">
    <property type="protein sequence ID" value="KIE08526.1"/>
    <property type="molecule type" value="Genomic_DNA"/>
</dbReference>
<dbReference type="OrthoDB" id="9862740at2"/>
<protein>
    <submittedName>
        <fullName evidence="3">Uncharacterized protein</fullName>
    </submittedName>
</protein>
<dbReference type="STRING" id="1479485.DA73_0228645"/>
<evidence type="ECO:0000313" key="3">
    <source>
        <dbReference type="EMBL" id="KIE08526.1"/>
    </source>
</evidence>
<dbReference type="Proteomes" id="UP000029738">
    <property type="component" value="Unassembled WGS sequence"/>
</dbReference>
<evidence type="ECO:0000256" key="1">
    <source>
        <dbReference type="SAM" id="Phobius"/>
    </source>
</evidence>
<feature type="transmembrane region" description="Helical" evidence="1">
    <location>
        <begin position="7"/>
        <end position="22"/>
    </location>
</feature>
<dbReference type="RefSeq" id="WP_038090072.1">
    <property type="nucleotide sequence ID" value="NZ_JHEG04000002.1"/>
</dbReference>
<dbReference type="AlphaFoldDB" id="A0A0C1N7J8"/>
<reference evidence="3" key="1">
    <citation type="journal article" date="2015" name="Genome Announc.">
        <title>Draft Genome Sequence of Tolypothrix boutellei Strain VB521301.</title>
        <authorList>
            <person name="Chandrababunaidu M.M."/>
            <person name="Singh D."/>
            <person name="Sen D."/>
            <person name="Bhan S."/>
            <person name="Das S."/>
            <person name="Gupta A."/>
            <person name="Adhikary S.P."/>
            <person name="Tripathy S."/>
        </authorList>
    </citation>
    <scope>NUCLEOTIDE SEQUENCE</scope>
    <source>
        <strain evidence="3">VB521301</strain>
    </source>
</reference>
<organism evidence="3">
    <name type="scientific">Tolypothrix bouteillei VB521301</name>
    <dbReference type="NCBI Taxonomy" id="1479485"/>
    <lineage>
        <taxon>Bacteria</taxon>
        <taxon>Bacillati</taxon>
        <taxon>Cyanobacteriota</taxon>
        <taxon>Cyanophyceae</taxon>
        <taxon>Nostocales</taxon>
        <taxon>Tolypothrichaceae</taxon>
        <taxon>Tolypothrix</taxon>
    </lineage>
</organism>
<gene>
    <name evidence="3" type="ORF">DA73_0228645</name>
    <name evidence="2" type="ORF">DA73_0400039855</name>
</gene>
<feature type="transmembrane region" description="Helical" evidence="1">
    <location>
        <begin position="28"/>
        <end position="45"/>
    </location>
</feature>
<keyword evidence="1" id="KW-1133">Transmembrane helix</keyword>